<reference evidence="2" key="1">
    <citation type="submission" date="2017-09" db="EMBL/GenBank/DDBJ databases">
        <title>Depth-based differentiation of microbial function through sediment-hosted aquifers and enrichment of novel symbionts in the deep terrestrial subsurface.</title>
        <authorList>
            <person name="Probst A.J."/>
            <person name="Ladd B."/>
            <person name="Jarett J.K."/>
            <person name="Geller-Mcgrath D.E."/>
            <person name="Sieber C.M.K."/>
            <person name="Emerson J.B."/>
            <person name="Anantharaman K."/>
            <person name="Thomas B.C."/>
            <person name="Malmstrom R."/>
            <person name="Stieglmeier M."/>
            <person name="Klingl A."/>
            <person name="Woyke T."/>
            <person name="Ryan C.M."/>
            <person name="Banfield J.F."/>
        </authorList>
    </citation>
    <scope>NUCLEOTIDE SEQUENCE [LARGE SCALE GENOMIC DNA]</scope>
</reference>
<organism evidence="1 2">
    <name type="scientific">Candidatus Uhrbacteria bacterium CG_4_9_14_3_um_filter_50_9</name>
    <dbReference type="NCBI Taxonomy" id="1975035"/>
    <lineage>
        <taxon>Bacteria</taxon>
        <taxon>Candidatus Uhriibacteriota</taxon>
    </lineage>
</organism>
<accession>A0A2M7XDI1</accession>
<dbReference type="Proteomes" id="UP000229385">
    <property type="component" value="Unassembled WGS sequence"/>
</dbReference>
<protein>
    <submittedName>
        <fullName evidence="1">Uncharacterized protein</fullName>
    </submittedName>
</protein>
<gene>
    <name evidence="1" type="ORF">CO174_01340</name>
</gene>
<evidence type="ECO:0000313" key="2">
    <source>
        <dbReference type="Proteomes" id="UP000229385"/>
    </source>
</evidence>
<comment type="caution">
    <text evidence="1">The sequence shown here is derived from an EMBL/GenBank/DDBJ whole genome shotgun (WGS) entry which is preliminary data.</text>
</comment>
<proteinExistence type="predicted"/>
<dbReference type="AlphaFoldDB" id="A0A2M7XDI1"/>
<sequence>MPLIRIHNWPGYDHIILVLARAPKDDAERVLCAQMHIGESLCKAAAKAEVPVFEYPVCDTKQIGTLTAENFIPEFGSTRLLPERKTVLIFVDGLYEHPYRTPAVLDELKSRLEQEARHHLPKGNDVMVLISQAPRP</sequence>
<evidence type="ECO:0000313" key="1">
    <source>
        <dbReference type="EMBL" id="PJA45924.1"/>
    </source>
</evidence>
<dbReference type="EMBL" id="PFWU01000016">
    <property type="protein sequence ID" value="PJA45924.1"/>
    <property type="molecule type" value="Genomic_DNA"/>
</dbReference>
<name>A0A2M7XDI1_9BACT</name>